<accession>A0A182WMZ6</accession>
<reference evidence="1" key="2">
    <citation type="submission" date="2020-05" db="UniProtKB">
        <authorList>
            <consortium name="EnsemblMetazoa"/>
        </authorList>
    </citation>
    <scope>IDENTIFICATION</scope>
    <source>
        <strain evidence="1">MINIMUS1</strain>
    </source>
</reference>
<proteinExistence type="predicted"/>
<dbReference type="EnsemblMetazoa" id="AMIN014103-RA">
    <property type="protein sequence ID" value="AMIN014103-PA"/>
    <property type="gene ID" value="AMIN014103"/>
</dbReference>
<keyword evidence="2" id="KW-1185">Reference proteome</keyword>
<sequence length="29" mass="3500">MIDEGRLTLLKADRFQQRSFLQRLADSYK</sequence>
<evidence type="ECO:0000313" key="1">
    <source>
        <dbReference type="EnsemblMetazoa" id="AMIN014103-PA"/>
    </source>
</evidence>
<organism evidence="1 2">
    <name type="scientific">Anopheles minimus</name>
    <dbReference type="NCBI Taxonomy" id="112268"/>
    <lineage>
        <taxon>Eukaryota</taxon>
        <taxon>Metazoa</taxon>
        <taxon>Ecdysozoa</taxon>
        <taxon>Arthropoda</taxon>
        <taxon>Hexapoda</taxon>
        <taxon>Insecta</taxon>
        <taxon>Pterygota</taxon>
        <taxon>Neoptera</taxon>
        <taxon>Endopterygota</taxon>
        <taxon>Diptera</taxon>
        <taxon>Nematocera</taxon>
        <taxon>Culicoidea</taxon>
        <taxon>Culicidae</taxon>
        <taxon>Anophelinae</taxon>
        <taxon>Anopheles</taxon>
    </lineage>
</organism>
<reference evidence="2" key="1">
    <citation type="submission" date="2013-03" db="EMBL/GenBank/DDBJ databases">
        <title>The Genome Sequence of Anopheles minimus MINIMUS1.</title>
        <authorList>
            <consortium name="The Broad Institute Genomics Platform"/>
            <person name="Neafsey D.E."/>
            <person name="Walton C."/>
            <person name="Walker B."/>
            <person name="Young S.K."/>
            <person name="Zeng Q."/>
            <person name="Gargeya S."/>
            <person name="Fitzgerald M."/>
            <person name="Haas B."/>
            <person name="Abouelleil A."/>
            <person name="Allen A.W."/>
            <person name="Alvarado L."/>
            <person name="Arachchi H.M."/>
            <person name="Berlin A.M."/>
            <person name="Chapman S.B."/>
            <person name="Gainer-Dewar J."/>
            <person name="Goldberg J."/>
            <person name="Griggs A."/>
            <person name="Gujja S."/>
            <person name="Hansen M."/>
            <person name="Howarth C."/>
            <person name="Imamovic A."/>
            <person name="Ireland A."/>
            <person name="Larimer J."/>
            <person name="McCowan C."/>
            <person name="Murphy C."/>
            <person name="Pearson M."/>
            <person name="Poon T.W."/>
            <person name="Priest M."/>
            <person name="Roberts A."/>
            <person name="Saif S."/>
            <person name="Shea T."/>
            <person name="Sisk P."/>
            <person name="Sykes S."/>
            <person name="Wortman J."/>
            <person name="Nusbaum C."/>
            <person name="Birren B."/>
        </authorList>
    </citation>
    <scope>NUCLEOTIDE SEQUENCE [LARGE SCALE GENOMIC DNA]</scope>
    <source>
        <strain evidence="2">MINIMUS1</strain>
    </source>
</reference>
<dbReference type="AlphaFoldDB" id="A0A182WMZ6"/>
<protein>
    <submittedName>
        <fullName evidence="1">Uncharacterized protein</fullName>
    </submittedName>
</protein>
<name>A0A182WMZ6_9DIPT</name>
<dbReference type="Proteomes" id="UP000075920">
    <property type="component" value="Unassembled WGS sequence"/>
</dbReference>
<evidence type="ECO:0000313" key="2">
    <source>
        <dbReference type="Proteomes" id="UP000075920"/>
    </source>
</evidence>
<dbReference type="VEuPathDB" id="VectorBase:AMIN014103"/>